<dbReference type="PANTHER" id="PTHR43434:SF1">
    <property type="entry name" value="PHOSPHOGLYCOLATE PHOSPHATASE"/>
    <property type="match status" value="1"/>
</dbReference>
<dbReference type="InterPro" id="IPR023198">
    <property type="entry name" value="PGP-like_dom2"/>
</dbReference>
<dbReference type="SFLD" id="SFLDG01129">
    <property type="entry name" value="C1.5:_HAD__Beta-PGM__Phosphata"/>
    <property type="match status" value="1"/>
</dbReference>
<dbReference type="InterPro" id="IPR023214">
    <property type="entry name" value="HAD_sf"/>
</dbReference>
<proteinExistence type="predicted"/>
<protein>
    <recommendedName>
        <fullName evidence="3">HAD family hydrolase</fullName>
    </recommendedName>
</protein>
<dbReference type="STRING" id="1802115.A2756_06180"/>
<dbReference type="Gene3D" id="3.40.50.1000">
    <property type="entry name" value="HAD superfamily/HAD-like"/>
    <property type="match status" value="1"/>
</dbReference>
<dbReference type="InterPro" id="IPR036412">
    <property type="entry name" value="HAD-like_sf"/>
</dbReference>
<dbReference type="PANTHER" id="PTHR43434">
    <property type="entry name" value="PHOSPHOGLYCOLATE PHOSPHATASE"/>
    <property type="match status" value="1"/>
</dbReference>
<dbReference type="InterPro" id="IPR050155">
    <property type="entry name" value="HAD-like_hydrolase_sf"/>
</dbReference>
<dbReference type="GO" id="GO:0008967">
    <property type="term" value="F:phosphoglycolate phosphatase activity"/>
    <property type="evidence" value="ECO:0007669"/>
    <property type="project" value="TreeGrafter"/>
</dbReference>
<reference evidence="1 2" key="1">
    <citation type="journal article" date="2016" name="Nat. Commun.">
        <title>Thousands of microbial genomes shed light on interconnected biogeochemical processes in an aquifer system.</title>
        <authorList>
            <person name="Anantharaman K."/>
            <person name="Brown C.T."/>
            <person name="Hug L.A."/>
            <person name="Sharon I."/>
            <person name="Castelle C.J."/>
            <person name="Probst A.J."/>
            <person name="Thomas B.C."/>
            <person name="Singh A."/>
            <person name="Wilkins M.J."/>
            <person name="Karaoz U."/>
            <person name="Brodie E.L."/>
            <person name="Williams K.H."/>
            <person name="Hubbard S.S."/>
            <person name="Banfield J.F."/>
        </authorList>
    </citation>
    <scope>NUCLEOTIDE SEQUENCE [LARGE SCALE GENOMIC DNA]</scope>
</reference>
<dbReference type="GO" id="GO:0005829">
    <property type="term" value="C:cytosol"/>
    <property type="evidence" value="ECO:0007669"/>
    <property type="project" value="TreeGrafter"/>
</dbReference>
<accession>A0A1G2G7J8</accession>
<dbReference type="EMBL" id="MHNL01000001">
    <property type="protein sequence ID" value="OGZ46167.1"/>
    <property type="molecule type" value="Genomic_DNA"/>
</dbReference>
<dbReference type="Proteomes" id="UP000177785">
    <property type="component" value="Unassembled WGS sequence"/>
</dbReference>
<gene>
    <name evidence="1" type="ORF">A2756_06180</name>
</gene>
<name>A0A1G2G7J8_9BACT</name>
<dbReference type="GO" id="GO:0006281">
    <property type="term" value="P:DNA repair"/>
    <property type="evidence" value="ECO:0007669"/>
    <property type="project" value="TreeGrafter"/>
</dbReference>
<dbReference type="Gene3D" id="1.10.150.240">
    <property type="entry name" value="Putative phosphatase, domain 2"/>
    <property type="match status" value="1"/>
</dbReference>
<sequence length="226" mass="25591">MQIFGLEILCLILDVDGVLFDVDGYLEQNICTAASFARLPLSQLEQYLDDIRAGRIRMKGSLSEMIQTVWPSVKDERAVQFAQKFREEERLHPYPVSHGALATLWHFYAHGLPMALCTSNDDESLKHRLLSGQIERHLFRVVSTIGGGIAKPDPRTVKPIFQTIPVRPDQCLYVGDWYPDLELARRVGMHFAAVLSGFISKEIFLREGVPEHMILARFADVLQVVA</sequence>
<dbReference type="Pfam" id="PF00702">
    <property type="entry name" value="Hydrolase"/>
    <property type="match status" value="1"/>
</dbReference>
<dbReference type="SFLD" id="SFLDS00003">
    <property type="entry name" value="Haloacid_Dehalogenase"/>
    <property type="match status" value="1"/>
</dbReference>
<comment type="caution">
    <text evidence="1">The sequence shown here is derived from an EMBL/GenBank/DDBJ whole genome shotgun (WGS) entry which is preliminary data.</text>
</comment>
<evidence type="ECO:0000313" key="1">
    <source>
        <dbReference type="EMBL" id="OGZ46167.1"/>
    </source>
</evidence>
<evidence type="ECO:0008006" key="3">
    <source>
        <dbReference type="Google" id="ProtNLM"/>
    </source>
</evidence>
<organism evidence="1 2">
    <name type="scientific">Candidatus Ryanbacteria bacterium RIFCSPHIGHO2_01_FULL_48_27</name>
    <dbReference type="NCBI Taxonomy" id="1802115"/>
    <lineage>
        <taxon>Bacteria</taxon>
        <taxon>Candidatus Ryaniibacteriota</taxon>
    </lineage>
</organism>
<dbReference type="AlphaFoldDB" id="A0A1G2G7J8"/>
<dbReference type="SUPFAM" id="SSF56784">
    <property type="entry name" value="HAD-like"/>
    <property type="match status" value="1"/>
</dbReference>
<evidence type="ECO:0000313" key="2">
    <source>
        <dbReference type="Proteomes" id="UP000177785"/>
    </source>
</evidence>